<dbReference type="Proteomes" id="UP000190198">
    <property type="component" value="Unassembled WGS sequence"/>
</dbReference>
<dbReference type="AlphaFoldDB" id="A0A1T2KZF5"/>
<gene>
    <name evidence="2" type="ORF">BOW52_09025</name>
</gene>
<dbReference type="InterPro" id="IPR022742">
    <property type="entry name" value="Hydrolase_4"/>
</dbReference>
<reference evidence="2 3" key="1">
    <citation type="submission" date="2016-11" db="EMBL/GenBank/DDBJ databases">
        <title>Mixed transmission modes and dynamic genome evolution in an obligate animal-bacterial symbiosis.</title>
        <authorList>
            <person name="Russell S.L."/>
            <person name="Corbett-Detig R.B."/>
            <person name="Cavanaugh C.M."/>
        </authorList>
    </citation>
    <scope>NUCLEOTIDE SEQUENCE [LARGE SCALE GENOMIC DNA]</scope>
    <source>
        <strain evidence="2">Sp-SM6</strain>
    </source>
</reference>
<dbReference type="SUPFAM" id="SSF53474">
    <property type="entry name" value="alpha/beta-Hydrolases"/>
    <property type="match status" value="1"/>
</dbReference>
<evidence type="ECO:0000313" key="3">
    <source>
        <dbReference type="Proteomes" id="UP000190198"/>
    </source>
</evidence>
<proteinExistence type="predicted"/>
<organism evidence="2 3">
    <name type="scientific">Solemya elarraichensis gill symbiont</name>
    <dbReference type="NCBI Taxonomy" id="1918949"/>
    <lineage>
        <taxon>Bacteria</taxon>
        <taxon>Pseudomonadati</taxon>
        <taxon>Pseudomonadota</taxon>
        <taxon>Gammaproteobacteria</taxon>
        <taxon>sulfur-oxidizing symbionts</taxon>
    </lineage>
</organism>
<accession>A0A1T2KZF5</accession>
<name>A0A1T2KZF5_9GAMM</name>
<dbReference type="InterPro" id="IPR029058">
    <property type="entry name" value="AB_hydrolase_fold"/>
</dbReference>
<feature type="domain" description="Serine aminopeptidase S33" evidence="1">
    <location>
        <begin position="53"/>
        <end position="149"/>
    </location>
</feature>
<evidence type="ECO:0000313" key="2">
    <source>
        <dbReference type="EMBL" id="OOZ38211.1"/>
    </source>
</evidence>
<dbReference type="Pfam" id="PF12146">
    <property type="entry name" value="Hydrolase_4"/>
    <property type="match status" value="1"/>
</dbReference>
<dbReference type="Gene3D" id="3.40.50.1820">
    <property type="entry name" value="alpha/beta hydrolase"/>
    <property type="match status" value="1"/>
</dbReference>
<sequence length="235" mass="26761">MFWLWSSLAGRPNEGRLTGLQNVEDIFFKTIDNKILRGYKLKATGSKGQDSLPKGYMLILQGNALLADQIIDEFTQFSAAGFDVYIYDFRGYGRSEGKRRLKAIVSDYTEIIAALNSSNYDKHFIYAMSFGGIAFLNGFEKHARLDRIIVDTSPSRLSNYGCPAAYDPINHLPDNCSHFMFIVGQNDGVITPSMSQELIEKAQKRGAVILREKNFGHPFMDYDWLTDRRRMKRSL</sequence>
<evidence type="ECO:0000259" key="1">
    <source>
        <dbReference type="Pfam" id="PF12146"/>
    </source>
</evidence>
<comment type="caution">
    <text evidence="2">The sequence shown here is derived from an EMBL/GenBank/DDBJ whole genome shotgun (WGS) entry which is preliminary data.</text>
</comment>
<protein>
    <recommendedName>
        <fullName evidence="1">Serine aminopeptidase S33 domain-containing protein</fullName>
    </recommendedName>
</protein>
<keyword evidence="3" id="KW-1185">Reference proteome</keyword>
<dbReference type="EMBL" id="MPRK01000203">
    <property type="protein sequence ID" value="OOZ38211.1"/>
    <property type="molecule type" value="Genomic_DNA"/>
</dbReference>